<evidence type="ECO:0000256" key="8">
    <source>
        <dbReference type="ARBA" id="ARBA00022771"/>
    </source>
</evidence>
<evidence type="ECO:0000256" key="14">
    <source>
        <dbReference type="PROSITE-ProRule" id="PRU00175"/>
    </source>
</evidence>
<keyword evidence="11 16" id="KW-1133">Transmembrane helix</keyword>
<keyword evidence="9" id="KW-0833">Ubl conjugation pathway</keyword>
<dbReference type="Gene3D" id="3.30.40.10">
    <property type="entry name" value="Zinc/RING finger domain, C3HC4 (zinc finger)"/>
    <property type="match status" value="1"/>
</dbReference>
<dbReference type="EC" id="2.3.2.27" evidence="4"/>
<dbReference type="CDD" id="cd16461">
    <property type="entry name" value="RING-H2_EL5-like"/>
    <property type="match status" value="1"/>
</dbReference>
<dbReference type="Pfam" id="PF13639">
    <property type="entry name" value="zf-RING_2"/>
    <property type="match status" value="1"/>
</dbReference>
<evidence type="ECO:0000256" key="2">
    <source>
        <dbReference type="ARBA" id="ARBA00004167"/>
    </source>
</evidence>
<feature type="region of interest" description="Disordered" evidence="15">
    <location>
        <begin position="213"/>
        <end position="232"/>
    </location>
</feature>
<dbReference type="PROSITE" id="PS50089">
    <property type="entry name" value="ZF_RING_2"/>
    <property type="match status" value="1"/>
</dbReference>
<evidence type="ECO:0000256" key="5">
    <source>
        <dbReference type="ARBA" id="ARBA00022679"/>
    </source>
</evidence>
<keyword evidence="5" id="KW-0808">Transferase</keyword>
<sequence length="232" mass="25737">MDMDHRKLSEQSNAYDLNSKIMLTAVLSLSFVILLVIILHIYARCVLRHPSPRSLSDFARPEPTQIHPEEPAPHKPGLDPAVISSLPSFLITKSDGQECVVCLSTLEEDDLARRLPNCNHVFHAECIDTWLTAQPTCPICRIEITPRLVPLEREPPTRGGDDVEVVVMAAAANSEVDCNVSCKINNGSSSSTSSSSFRLSSFRRMLGRERSSSSRRIQVLGDSDLERQTSLR</sequence>
<dbReference type="PANTHER" id="PTHR46913">
    <property type="entry name" value="RING-H2 FINGER PROTEIN ATL16"/>
    <property type="match status" value="1"/>
</dbReference>
<dbReference type="InterPro" id="IPR044600">
    <property type="entry name" value="ATL1/ATL16-like"/>
</dbReference>
<keyword evidence="7" id="KW-0479">Metal-binding</keyword>
<dbReference type="GO" id="GO:0016567">
    <property type="term" value="P:protein ubiquitination"/>
    <property type="evidence" value="ECO:0007669"/>
    <property type="project" value="InterPro"/>
</dbReference>
<feature type="domain" description="RING-type" evidence="17">
    <location>
        <begin position="99"/>
        <end position="141"/>
    </location>
</feature>
<keyword evidence="6 16" id="KW-0812">Transmembrane</keyword>
<evidence type="ECO:0000256" key="6">
    <source>
        <dbReference type="ARBA" id="ARBA00022692"/>
    </source>
</evidence>
<keyword evidence="10" id="KW-0862">Zinc</keyword>
<keyword evidence="12 16" id="KW-0472">Membrane</keyword>
<feature type="transmembrane region" description="Helical" evidence="16">
    <location>
        <begin position="21"/>
        <end position="43"/>
    </location>
</feature>
<comment type="subcellular location">
    <subcellularLocation>
        <location evidence="2">Membrane</location>
        <topology evidence="2">Single-pass membrane protein</topology>
    </subcellularLocation>
</comment>
<dbReference type="SUPFAM" id="SSF57850">
    <property type="entry name" value="RING/U-box"/>
    <property type="match status" value="1"/>
</dbReference>
<evidence type="ECO:0000256" key="7">
    <source>
        <dbReference type="ARBA" id="ARBA00022723"/>
    </source>
</evidence>
<protein>
    <recommendedName>
        <fullName evidence="4">RING-type E3 ubiquitin transferase</fullName>
        <ecNumber evidence="4">2.3.2.27</ecNumber>
    </recommendedName>
</protein>
<evidence type="ECO:0000256" key="15">
    <source>
        <dbReference type="SAM" id="MobiDB-lite"/>
    </source>
</evidence>
<evidence type="ECO:0000256" key="1">
    <source>
        <dbReference type="ARBA" id="ARBA00000900"/>
    </source>
</evidence>
<organism evidence="18">
    <name type="scientific">Opuntia streptacantha</name>
    <name type="common">Prickly pear cactus</name>
    <name type="synonym">Opuntia cardona</name>
    <dbReference type="NCBI Taxonomy" id="393608"/>
    <lineage>
        <taxon>Eukaryota</taxon>
        <taxon>Viridiplantae</taxon>
        <taxon>Streptophyta</taxon>
        <taxon>Embryophyta</taxon>
        <taxon>Tracheophyta</taxon>
        <taxon>Spermatophyta</taxon>
        <taxon>Magnoliopsida</taxon>
        <taxon>eudicotyledons</taxon>
        <taxon>Gunneridae</taxon>
        <taxon>Pentapetalae</taxon>
        <taxon>Caryophyllales</taxon>
        <taxon>Cactineae</taxon>
        <taxon>Cactaceae</taxon>
        <taxon>Opuntioideae</taxon>
        <taxon>Opuntia</taxon>
    </lineage>
</organism>
<evidence type="ECO:0000256" key="3">
    <source>
        <dbReference type="ARBA" id="ARBA00004906"/>
    </source>
</evidence>
<evidence type="ECO:0000256" key="16">
    <source>
        <dbReference type="SAM" id="Phobius"/>
    </source>
</evidence>
<dbReference type="GO" id="GO:0016020">
    <property type="term" value="C:membrane"/>
    <property type="evidence" value="ECO:0007669"/>
    <property type="project" value="UniProtKB-SubCell"/>
</dbReference>
<comment type="similarity">
    <text evidence="13">Belongs to the RING-type zinc finger family. ATL subfamily.</text>
</comment>
<reference evidence="18" key="2">
    <citation type="submission" date="2020-07" db="EMBL/GenBank/DDBJ databases">
        <authorList>
            <person name="Vera ALvarez R."/>
            <person name="Arias-Moreno D.M."/>
            <person name="Jimenez-Jacinto V."/>
            <person name="Jimenez-Bremont J.F."/>
            <person name="Swaminathan K."/>
            <person name="Moose S.P."/>
            <person name="Guerrero-Gonzalez M.L."/>
            <person name="Marino-Ramirez L."/>
            <person name="Landsman D."/>
            <person name="Rodriguez-Kessler M."/>
            <person name="Delgado-Sanchez P."/>
        </authorList>
    </citation>
    <scope>NUCLEOTIDE SEQUENCE</scope>
    <source>
        <tissue evidence="18">Cladode</tissue>
    </source>
</reference>
<evidence type="ECO:0000259" key="17">
    <source>
        <dbReference type="PROSITE" id="PS50089"/>
    </source>
</evidence>
<proteinExistence type="inferred from homology"/>
<dbReference type="InterPro" id="IPR001841">
    <property type="entry name" value="Znf_RING"/>
</dbReference>
<accession>A0A7C8ZD05</accession>
<evidence type="ECO:0000256" key="9">
    <source>
        <dbReference type="ARBA" id="ARBA00022786"/>
    </source>
</evidence>
<dbReference type="SMART" id="SM00184">
    <property type="entry name" value="RING"/>
    <property type="match status" value="1"/>
</dbReference>
<dbReference type="GO" id="GO:0061630">
    <property type="term" value="F:ubiquitin protein ligase activity"/>
    <property type="evidence" value="ECO:0007669"/>
    <property type="project" value="UniProtKB-EC"/>
</dbReference>
<keyword evidence="8 14" id="KW-0863">Zinc-finger</keyword>
<reference evidence="18" key="1">
    <citation type="journal article" date="2013" name="J. Plant Res.">
        <title>Effect of fungi and light on seed germination of three Opuntia species from semiarid lands of central Mexico.</title>
        <authorList>
            <person name="Delgado-Sanchez P."/>
            <person name="Jimenez-Bremont J.F."/>
            <person name="Guerrero-Gonzalez Mde L."/>
            <person name="Flores J."/>
        </authorList>
    </citation>
    <scope>NUCLEOTIDE SEQUENCE</scope>
    <source>
        <tissue evidence="18">Cladode</tissue>
    </source>
</reference>
<evidence type="ECO:0000256" key="13">
    <source>
        <dbReference type="ARBA" id="ARBA00024209"/>
    </source>
</evidence>
<evidence type="ECO:0000256" key="10">
    <source>
        <dbReference type="ARBA" id="ARBA00022833"/>
    </source>
</evidence>
<dbReference type="InterPro" id="IPR013083">
    <property type="entry name" value="Znf_RING/FYVE/PHD"/>
</dbReference>
<comment type="pathway">
    <text evidence="3">Protein modification; protein ubiquitination.</text>
</comment>
<evidence type="ECO:0000256" key="4">
    <source>
        <dbReference type="ARBA" id="ARBA00012483"/>
    </source>
</evidence>
<evidence type="ECO:0000256" key="11">
    <source>
        <dbReference type="ARBA" id="ARBA00022989"/>
    </source>
</evidence>
<evidence type="ECO:0000256" key="12">
    <source>
        <dbReference type="ARBA" id="ARBA00023136"/>
    </source>
</evidence>
<dbReference type="GO" id="GO:0008270">
    <property type="term" value="F:zinc ion binding"/>
    <property type="evidence" value="ECO:0007669"/>
    <property type="project" value="UniProtKB-KW"/>
</dbReference>
<dbReference type="EMBL" id="GISG01116454">
    <property type="protein sequence ID" value="MBA4639996.1"/>
    <property type="molecule type" value="Transcribed_RNA"/>
</dbReference>
<dbReference type="PANTHER" id="PTHR46913:SF1">
    <property type="entry name" value="RING-H2 FINGER PROTEIN ATL16"/>
    <property type="match status" value="1"/>
</dbReference>
<dbReference type="AlphaFoldDB" id="A0A7C8ZD05"/>
<comment type="catalytic activity">
    <reaction evidence="1">
        <text>S-ubiquitinyl-[E2 ubiquitin-conjugating enzyme]-L-cysteine + [acceptor protein]-L-lysine = [E2 ubiquitin-conjugating enzyme]-L-cysteine + N(6)-ubiquitinyl-[acceptor protein]-L-lysine.</text>
        <dbReference type="EC" id="2.3.2.27"/>
    </reaction>
</comment>
<name>A0A7C8ZD05_OPUST</name>
<evidence type="ECO:0000313" key="18">
    <source>
        <dbReference type="EMBL" id="MBA4639996.1"/>
    </source>
</evidence>